<dbReference type="KEGG" id="bkw:BkAM31D_25185"/>
<dbReference type="EMBL" id="CP020814">
    <property type="protein sequence ID" value="ARK32894.1"/>
    <property type="molecule type" value="Genomic_DNA"/>
</dbReference>
<dbReference type="NCBIfam" id="TIGR04129">
    <property type="entry name" value="CxxH_BA5709"/>
    <property type="match status" value="1"/>
</dbReference>
<dbReference type="STRING" id="199441.BkAM31D_25185"/>
<dbReference type="Pfam" id="PF14116">
    <property type="entry name" value="YyzF"/>
    <property type="match status" value="1"/>
</dbReference>
<protein>
    <recommendedName>
        <fullName evidence="3">CxxH/CxxC protein</fullName>
    </recommendedName>
</protein>
<name>A0A1X9MJC0_9BACI</name>
<sequence length="53" mass="5946">MYYACDEHIGLAIDMTVDEQEAAPIVDKVKEEQESLSTTCSFCENEAIYSINP</sequence>
<organism evidence="1 2">
    <name type="scientific">Halalkalibacter krulwichiae</name>
    <dbReference type="NCBI Taxonomy" id="199441"/>
    <lineage>
        <taxon>Bacteria</taxon>
        <taxon>Bacillati</taxon>
        <taxon>Bacillota</taxon>
        <taxon>Bacilli</taxon>
        <taxon>Bacillales</taxon>
        <taxon>Bacillaceae</taxon>
        <taxon>Halalkalibacter</taxon>
    </lineage>
</organism>
<keyword evidence="2" id="KW-1185">Reference proteome</keyword>
<evidence type="ECO:0000313" key="1">
    <source>
        <dbReference type="EMBL" id="ARK32894.1"/>
    </source>
</evidence>
<evidence type="ECO:0008006" key="3">
    <source>
        <dbReference type="Google" id="ProtNLM"/>
    </source>
</evidence>
<accession>A0A1X9MJC0</accession>
<gene>
    <name evidence="1" type="ORF">BkAM31D_25185</name>
</gene>
<dbReference type="InterPro" id="IPR025626">
    <property type="entry name" value="YyzF"/>
</dbReference>
<evidence type="ECO:0000313" key="2">
    <source>
        <dbReference type="Proteomes" id="UP000193006"/>
    </source>
</evidence>
<proteinExistence type="predicted"/>
<dbReference type="AlphaFoldDB" id="A0A1X9MJC0"/>
<reference evidence="1 2" key="1">
    <citation type="submission" date="2017-04" db="EMBL/GenBank/DDBJ databases">
        <title>Bacillus krulwichiae AM31D Genome sequencing and assembly.</title>
        <authorList>
            <person name="Krulwich T.A."/>
            <person name="Anastor L."/>
            <person name="Ehrlich R."/>
            <person name="Ehrlich G.D."/>
            <person name="Janto B."/>
        </authorList>
    </citation>
    <scope>NUCLEOTIDE SEQUENCE [LARGE SCALE GENOMIC DNA]</scope>
    <source>
        <strain evidence="1 2">AM31D</strain>
    </source>
</reference>
<dbReference type="Proteomes" id="UP000193006">
    <property type="component" value="Chromosome"/>
</dbReference>